<gene>
    <name evidence="1" type="ORF">rCG_58335</name>
</gene>
<dbReference type="Proteomes" id="UP000234681">
    <property type="component" value="Chromosome 8"/>
</dbReference>
<protein>
    <submittedName>
        <fullName evidence="1">RCG58335</fullName>
    </submittedName>
</protein>
<dbReference type="EMBL" id="CH473975">
    <property type="protein sequence ID" value="EDL95360.1"/>
    <property type="molecule type" value="Genomic_DNA"/>
</dbReference>
<organism evidence="1 2">
    <name type="scientific">Rattus norvegicus</name>
    <name type="common">Rat</name>
    <dbReference type="NCBI Taxonomy" id="10116"/>
    <lineage>
        <taxon>Eukaryota</taxon>
        <taxon>Metazoa</taxon>
        <taxon>Chordata</taxon>
        <taxon>Craniata</taxon>
        <taxon>Vertebrata</taxon>
        <taxon>Euteleostomi</taxon>
        <taxon>Mammalia</taxon>
        <taxon>Eutheria</taxon>
        <taxon>Euarchontoglires</taxon>
        <taxon>Glires</taxon>
        <taxon>Rodentia</taxon>
        <taxon>Myomorpha</taxon>
        <taxon>Muroidea</taxon>
        <taxon>Muridae</taxon>
        <taxon>Murinae</taxon>
        <taxon>Rattus</taxon>
    </lineage>
</organism>
<evidence type="ECO:0000313" key="1">
    <source>
        <dbReference type="EMBL" id="EDL95360.1"/>
    </source>
</evidence>
<dbReference type="AlphaFoldDB" id="A6J437"/>
<accession>A6J437</accession>
<name>A6J437_RAT</name>
<sequence length="59" mass="6579">MKRLRSLPRQFPASRDILFSLNPGQVLAAPCLFPAFPTQAWDSPGEVGPLTRWLPLSMV</sequence>
<evidence type="ECO:0000313" key="2">
    <source>
        <dbReference type="Proteomes" id="UP000234681"/>
    </source>
</evidence>
<proteinExistence type="predicted"/>
<reference evidence="2" key="1">
    <citation type="submission" date="2005-09" db="EMBL/GenBank/DDBJ databases">
        <authorList>
            <person name="Mural R.J."/>
            <person name="Li P.W."/>
            <person name="Adams M.D."/>
            <person name="Amanatides P.G."/>
            <person name="Baden-Tillson H."/>
            <person name="Barnstead M."/>
            <person name="Chin S.H."/>
            <person name="Dew I."/>
            <person name="Evans C.A."/>
            <person name="Ferriera S."/>
            <person name="Flanigan M."/>
            <person name="Fosler C."/>
            <person name="Glodek A."/>
            <person name="Gu Z."/>
            <person name="Holt R.A."/>
            <person name="Jennings D."/>
            <person name="Kraft C.L."/>
            <person name="Lu F."/>
            <person name="Nguyen T."/>
            <person name="Nusskern D.R."/>
            <person name="Pfannkoch C.M."/>
            <person name="Sitter C."/>
            <person name="Sutton G.G."/>
            <person name="Venter J.C."/>
            <person name="Wang Z."/>
            <person name="Woodage T."/>
            <person name="Zheng X.H."/>
            <person name="Zhong F."/>
        </authorList>
    </citation>
    <scope>NUCLEOTIDE SEQUENCE [LARGE SCALE GENOMIC DNA]</scope>
    <source>
        <strain>BN</strain>
        <strain evidence="2">Sprague-Dawley</strain>
    </source>
</reference>